<name>A0A4Z2GL06_9TELE</name>
<dbReference type="Proteomes" id="UP000314294">
    <property type="component" value="Unassembled WGS sequence"/>
</dbReference>
<comment type="caution">
    <text evidence="1">The sequence shown here is derived from an EMBL/GenBank/DDBJ whole genome shotgun (WGS) entry which is preliminary data.</text>
</comment>
<sequence>MSAVKILACSSEAVSDTGTSFSLQRHLIHKLRLLALDDAADGFRADVAVAPVVDFVEQRVPLTRLRHRGQRPALDFVFPRRLRLLHLLRRFDVAVRPRTHGGAGSRLVGDELHLNLVTLAQPRGGFKDGGRFLHDFMFRYRTRRKVLDVRREALRLAAAPAPARLVSRRRAAMRSTPPLSKATGFLSAATYESRYRHFRSGSLGSCSSLHGGPGSSEHRRLFGATQPTGLIRDLEHDLEVRLSWSTLTSLEEPCTGLKDAAGILSFMGTKAASIGRVEELKREGAGIRFGSGGASR</sequence>
<gene>
    <name evidence="1" type="ORF">EYF80_035877</name>
</gene>
<proteinExistence type="predicted"/>
<evidence type="ECO:0000313" key="2">
    <source>
        <dbReference type="Proteomes" id="UP000314294"/>
    </source>
</evidence>
<protein>
    <submittedName>
        <fullName evidence="1">Uncharacterized protein</fullName>
    </submittedName>
</protein>
<reference evidence="1 2" key="1">
    <citation type="submission" date="2019-03" db="EMBL/GenBank/DDBJ databases">
        <title>First draft genome of Liparis tanakae, snailfish: a comprehensive survey of snailfish specific genes.</title>
        <authorList>
            <person name="Kim W."/>
            <person name="Song I."/>
            <person name="Jeong J.-H."/>
            <person name="Kim D."/>
            <person name="Kim S."/>
            <person name="Ryu S."/>
            <person name="Song J.Y."/>
            <person name="Lee S.K."/>
        </authorList>
    </citation>
    <scope>NUCLEOTIDE SEQUENCE [LARGE SCALE GENOMIC DNA]</scope>
    <source>
        <tissue evidence="1">Muscle</tissue>
    </source>
</reference>
<keyword evidence="2" id="KW-1185">Reference proteome</keyword>
<dbReference type="EMBL" id="SRLO01000502">
    <property type="protein sequence ID" value="TNN53900.1"/>
    <property type="molecule type" value="Genomic_DNA"/>
</dbReference>
<dbReference type="AlphaFoldDB" id="A0A4Z2GL06"/>
<organism evidence="1 2">
    <name type="scientific">Liparis tanakae</name>
    <name type="common">Tanaka's snailfish</name>
    <dbReference type="NCBI Taxonomy" id="230148"/>
    <lineage>
        <taxon>Eukaryota</taxon>
        <taxon>Metazoa</taxon>
        <taxon>Chordata</taxon>
        <taxon>Craniata</taxon>
        <taxon>Vertebrata</taxon>
        <taxon>Euteleostomi</taxon>
        <taxon>Actinopterygii</taxon>
        <taxon>Neopterygii</taxon>
        <taxon>Teleostei</taxon>
        <taxon>Neoteleostei</taxon>
        <taxon>Acanthomorphata</taxon>
        <taxon>Eupercaria</taxon>
        <taxon>Perciformes</taxon>
        <taxon>Cottioidei</taxon>
        <taxon>Cottales</taxon>
        <taxon>Liparidae</taxon>
        <taxon>Liparis</taxon>
    </lineage>
</organism>
<accession>A0A4Z2GL06</accession>
<evidence type="ECO:0000313" key="1">
    <source>
        <dbReference type="EMBL" id="TNN53900.1"/>
    </source>
</evidence>